<proteinExistence type="predicted"/>
<comment type="caution">
    <text evidence="1">The sequence shown here is derived from an EMBL/GenBank/DDBJ whole genome shotgun (WGS) entry which is preliminary data.</text>
</comment>
<reference evidence="1" key="1">
    <citation type="submission" date="2019-08" db="EMBL/GenBank/DDBJ databases">
        <authorList>
            <person name="Kucharzyk K."/>
            <person name="Murdoch R.W."/>
            <person name="Higgins S."/>
            <person name="Loffler F."/>
        </authorList>
    </citation>
    <scope>NUCLEOTIDE SEQUENCE</scope>
</reference>
<gene>
    <name evidence="1" type="ORF">SDC9_212818</name>
</gene>
<organism evidence="1">
    <name type="scientific">bioreactor metagenome</name>
    <dbReference type="NCBI Taxonomy" id="1076179"/>
    <lineage>
        <taxon>unclassified sequences</taxon>
        <taxon>metagenomes</taxon>
        <taxon>ecological metagenomes</taxon>
    </lineage>
</organism>
<name>A0A645JQP3_9ZZZZ</name>
<accession>A0A645JQP3</accession>
<protein>
    <submittedName>
        <fullName evidence="1">Uncharacterized protein</fullName>
    </submittedName>
</protein>
<evidence type="ECO:0000313" key="1">
    <source>
        <dbReference type="EMBL" id="MPN65039.1"/>
    </source>
</evidence>
<dbReference type="AlphaFoldDB" id="A0A645JQP3"/>
<dbReference type="EMBL" id="VSSQ01146819">
    <property type="protein sequence ID" value="MPN65039.1"/>
    <property type="molecule type" value="Genomic_DNA"/>
</dbReference>
<sequence length="53" mass="6021">MQAILLKALLAQAMVKLKEMGHDPFTWTNSLQAGGIEANQDYMKRIWGRVKSM</sequence>